<keyword evidence="2 4" id="KW-0378">Hydrolase</keyword>
<dbReference type="PANTHER" id="PTHR42715">
    <property type="entry name" value="BETA-GLUCOSIDASE"/>
    <property type="match status" value="1"/>
</dbReference>
<evidence type="ECO:0000256" key="4">
    <source>
        <dbReference type="RuleBase" id="RU361161"/>
    </source>
</evidence>
<sequence>MTKVDLNFVEGLTLEERADLVSGTDFWFTAKVSGMDPMLMTDGPSGLRKQVNVHSAMDQSIEAVCFPCSALTASSFDDQMLEKLGEQLGTAARAEKIGVLLGPGVNIKRSPLAGRNFEYFSEDPLLAGRMGTAYVKGVQSTGVGVSVKHFATNNREDQRFTNSSDVDERTLREIYLAQFERIVKQAHPATIMCSYNKLNGVQVSQNQRLLTNILRDEWGYQGLVMSDWGAVVDHTAAIKAGLDLEMPGKGDASKEEIIQAVKEGRLQESTLNRSALRVLEMAERYGHPKTPAPAYDMETQHEFARQLADDSIVLLKNENQELPLSDSAKLAVIGELAQKPRFEGGGSSHVNAHRVVTPKKAMPAHAVYAQGYRLDSDQADEQLTKAAMELAKNSDQVVFFAGFPEAMESEGFDKHSISLPANQNKLLEQLLTVNPHVVVVLQNGSAVEMPWEPKTPAIVETYLAGEAVGEATWDILSGQVNPSGKLSETFPKRLADNPTYPTFGKDRRHEVYREGILMGYRYYDAKQLAVRFPFGHGLSYTTFAYQNLTISENSDDVTVSFDLENTGSQAGKEVAQVYVANHASQTIMPIDELRDFVKVELQPGETKHLTLKLSRRAFAWYNSETETWEADNGQYEILVGSSSRDIRLRQEFELTIGTNPLGKITGETYVGELMENADERIKQIIAEMGLTATFDKFMSPELAPIFANIPLRSLTMADIDAETVHELLQKLNELD</sequence>
<evidence type="ECO:0000313" key="7">
    <source>
        <dbReference type="Proteomes" id="UP000003645"/>
    </source>
</evidence>
<dbReference type="EMBL" id="CP011013">
    <property type="protein sequence ID" value="AJT51049.1"/>
    <property type="molecule type" value="Genomic_DNA"/>
</dbReference>
<dbReference type="InterPro" id="IPR036962">
    <property type="entry name" value="Glyco_hydro_3_N_sf"/>
</dbReference>
<proteinExistence type="inferred from homology"/>
<dbReference type="Pfam" id="PF01915">
    <property type="entry name" value="Glyco_hydro_3_C"/>
    <property type="match status" value="1"/>
</dbReference>
<keyword evidence="3" id="KW-0119">Carbohydrate metabolism</keyword>
<feature type="domain" description="Fibronectin type III-like" evidence="5">
    <location>
        <begin position="573"/>
        <end position="643"/>
    </location>
</feature>
<dbReference type="RefSeq" id="WP_006500330.1">
    <property type="nucleotide sequence ID" value="NZ_CP011013.1"/>
</dbReference>
<evidence type="ECO:0000256" key="1">
    <source>
        <dbReference type="ARBA" id="ARBA00005336"/>
    </source>
</evidence>
<dbReference type="InterPro" id="IPR026891">
    <property type="entry name" value="Fn3-like"/>
</dbReference>
<dbReference type="SMART" id="SM01217">
    <property type="entry name" value="Fn3_like"/>
    <property type="match status" value="1"/>
</dbReference>
<dbReference type="AlphaFoldDB" id="A0A0D4CLX3"/>
<dbReference type="STRING" id="1130798.LBLM1_08815"/>
<dbReference type="PANTHER" id="PTHR42715:SF10">
    <property type="entry name" value="BETA-GLUCOSIDASE"/>
    <property type="match status" value="1"/>
</dbReference>
<dbReference type="InterPro" id="IPR019800">
    <property type="entry name" value="Glyco_hydro_3_AS"/>
</dbReference>
<dbReference type="PRINTS" id="PR00133">
    <property type="entry name" value="GLHYDRLASE3"/>
</dbReference>
<comment type="similarity">
    <text evidence="1 4">Belongs to the glycosyl hydrolase 3 family.</text>
</comment>
<dbReference type="Proteomes" id="UP000003645">
    <property type="component" value="Chromosome"/>
</dbReference>
<dbReference type="Gene3D" id="3.20.20.300">
    <property type="entry name" value="Glycoside hydrolase, family 3, N-terminal domain"/>
    <property type="match status" value="1"/>
</dbReference>
<reference evidence="6 7" key="1">
    <citation type="journal article" date="2012" name="J. Bacteriol.">
        <title>Genome sequence of Lactobacillus mucosae LM1, isolated from piglet feces.</title>
        <authorList>
            <person name="Lee J.H."/>
            <person name="Valeriano V.D."/>
            <person name="Shin Y.R."/>
            <person name="Chae J.P."/>
            <person name="Kim G.B."/>
            <person name="Ham J.S."/>
            <person name="Chun J."/>
            <person name="Kang D.K."/>
        </authorList>
    </citation>
    <scope>NUCLEOTIDE SEQUENCE [LARGE SCALE GENOMIC DNA]</scope>
    <source>
        <strain evidence="6 7">LM1</strain>
    </source>
</reference>
<dbReference type="SUPFAM" id="SSF51445">
    <property type="entry name" value="(Trans)glycosidases"/>
    <property type="match status" value="1"/>
</dbReference>
<dbReference type="InterPro" id="IPR036881">
    <property type="entry name" value="Glyco_hydro_3_C_sf"/>
</dbReference>
<dbReference type="Pfam" id="PF00933">
    <property type="entry name" value="Glyco_hydro_3"/>
    <property type="match status" value="1"/>
</dbReference>
<evidence type="ECO:0000259" key="5">
    <source>
        <dbReference type="SMART" id="SM01217"/>
    </source>
</evidence>
<dbReference type="Gene3D" id="3.40.50.1700">
    <property type="entry name" value="Glycoside hydrolase family 3 C-terminal domain"/>
    <property type="match status" value="1"/>
</dbReference>
<protein>
    <submittedName>
        <fullName evidence="6">Glycosyl hydrolase family 3</fullName>
    </submittedName>
</protein>
<name>A0A0D4CLX3_LIMMU</name>
<dbReference type="PROSITE" id="PS00775">
    <property type="entry name" value="GLYCOSYL_HYDROL_F3"/>
    <property type="match status" value="1"/>
</dbReference>
<gene>
    <name evidence="6" type="ORF">LBLM1_08815</name>
</gene>
<dbReference type="InterPro" id="IPR050288">
    <property type="entry name" value="Cellulose_deg_GH3"/>
</dbReference>
<dbReference type="InterPro" id="IPR017853">
    <property type="entry name" value="GH"/>
</dbReference>
<dbReference type="InterPro" id="IPR013783">
    <property type="entry name" value="Ig-like_fold"/>
</dbReference>
<dbReference type="InterPro" id="IPR001764">
    <property type="entry name" value="Glyco_hydro_3_N"/>
</dbReference>
<evidence type="ECO:0000313" key="6">
    <source>
        <dbReference type="EMBL" id="AJT51049.1"/>
    </source>
</evidence>
<keyword evidence="7" id="KW-1185">Reference proteome</keyword>
<keyword evidence="4" id="KW-0326">Glycosidase</keyword>
<dbReference type="HOGENOM" id="CLU_004542_4_1_9"/>
<dbReference type="OrthoDB" id="9805821at2"/>
<dbReference type="GO" id="GO:0005975">
    <property type="term" value="P:carbohydrate metabolic process"/>
    <property type="evidence" value="ECO:0007669"/>
    <property type="project" value="InterPro"/>
</dbReference>
<organism evidence="6 7">
    <name type="scientific">Limosilactobacillus mucosae LM1</name>
    <dbReference type="NCBI Taxonomy" id="1130798"/>
    <lineage>
        <taxon>Bacteria</taxon>
        <taxon>Bacillati</taxon>
        <taxon>Bacillota</taxon>
        <taxon>Bacilli</taxon>
        <taxon>Lactobacillales</taxon>
        <taxon>Lactobacillaceae</taxon>
        <taxon>Limosilactobacillus</taxon>
    </lineage>
</organism>
<dbReference type="KEGG" id="lmu:LBLM1_08815"/>
<evidence type="ECO:0000256" key="3">
    <source>
        <dbReference type="ARBA" id="ARBA00023277"/>
    </source>
</evidence>
<accession>A0A0D4CLX3</accession>
<dbReference type="Pfam" id="PF14310">
    <property type="entry name" value="Fn3-like"/>
    <property type="match status" value="1"/>
</dbReference>
<dbReference type="FunFam" id="2.60.40.10:FF:000495">
    <property type="entry name" value="Periplasmic beta-glucosidase"/>
    <property type="match status" value="1"/>
</dbReference>
<evidence type="ECO:0000256" key="2">
    <source>
        <dbReference type="ARBA" id="ARBA00022801"/>
    </source>
</evidence>
<dbReference type="SUPFAM" id="SSF52279">
    <property type="entry name" value="Beta-D-glucan exohydrolase, C-terminal domain"/>
    <property type="match status" value="1"/>
</dbReference>
<dbReference type="GO" id="GO:0008422">
    <property type="term" value="F:beta-glucosidase activity"/>
    <property type="evidence" value="ECO:0007669"/>
    <property type="project" value="UniProtKB-ARBA"/>
</dbReference>
<dbReference type="Gene3D" id="2.60.40.10">
    <property type="entry name" value="Immunoglobulins"/>
    <property type="match status" value="1"/>
</dbReference>
<dbReference type="InterPro" id="IPR002772">
    <property type="entry name" value="Glyco_hydro_3_C"/>
</dbReference>